<evidence type="ECO:0000313" key="1">
    <source>
        <dbReference type="EMBL" id="KAL2555915.1"/>
    </source>
</evidence>
<dbReference type="Proteomes" id="UP001604277">
    <property type="component" value="Unassembled WGS sequence"/>
</dbReference>
<protein>
    <submittedName>
        <fullName evidence="1">Uncharacterized protein</fullName>
    </submittedName>
</protein>
<sequence length="143" mass="16199">MNRSGNPSSNMPNNLFHSLPNNIAAISLQPCSTFDSADMKSTVNFNPQMLINQNQSQHLLFYMPLSYTQQPEQNLFMALHLKSALFGHRARVVNGKTNNYITTNSHHLRAFLTSFSHFLIIYSKGHHQSLPHYPRTNQLGDSG</sequence>
<dbReference type="AlphaFoldDB" id="A0ABD1X1T0"/>
<evidence type="ECO:0000313" key="2">
    <source>
        <dbReference type="Proteomes" id="UP001604277"/>
    </source>
</evidence>
<reference evidence="2" key="1">
    <citation type="submission" date="2024-07" db="EMBL/GenBank/DDBJ databases">
        <title>Two chromosome-level genome assemblies of Korean endemic species Abeliophyllum distichum and Forsythia ovata (Oleaceae).</title>
        <authorList>
            <person name="Jang H."/>
        </authorList>
    </citation>
    <scope>NUCLEOTIDE SEQUENCE [LARGE SCALE GENOMIC DNA]</scope>
</reference>
<accession>A0ABD1X1T0</accession>
<dbReference type="EMBL" id="JBFOLJ010000001">
    <property type="protein sequence ID" value="KAL2555915.1"/>
    <property type="molecule type" value="Genomic_DNA"/>
</dbReference>
<organism evidence="1 2">
    <name type="scientific">Forsythia ovata</name>
    <dbReference type="NCBI Taxonomy" id="205694"/>
    <lineage>
        <taxon>Eukaryota</taxon>
        <taxon>Viridiplantae</taxon>
        <taxon>Streptophyta</taxon>
        <taxon>Embryophyta</taxon>
        <taxon>Tracheophyta</taxon>
        <taxon>Spermatophyta</taxon>
        <taxon>Magnoliopsida</taxon>
        <taxon>eudicotyledons</taxon>
        <taxon>Gunneridae</taxon>
        <taxon>Pentapetalae</taxon>
        <taxon>asterids</taxon>
        <taxon>lamiids</taxon>
        <taxon>Lamiales</taxon>
        <taxon>Oleaceae</taxon>
        <taxon>Forsythieae</taxon>
        <taxon>Forsythia</taxon>
    </lineage>
</organism>
<comment type="caution">
    <text evidence="1">The sequence shown here is derived from an EMBL/GenBank/DDBJ whole genome shotgun (WGS) entry which is preliminary data.</text>
</comment>
<keyword evidence="2" id="KW-1185">Reference proteome</keyword>
<gene>
    <name evidence="1" type="ORF">Fot_00654</name>
</gene>
<proteinExistence type="predicted"/>
<name>A0ABD1X1T0_9LAMI</name>